<reference evidence="2" key="2">
    <citation type="submission" date="2018-10" db="EMBL/GenBank/DDBJ databases">
        <title>Effector identification in a new, highly contiguous assembly of the strawberry crown rot pathogen Phytophthora cactorum.</title>
        <authorList>
            <person name="Armitage A.D."/>
            <person name="Nellist C.F."/>
            <person name="Bates H."/>
            <person name="Vickerstaff R.J."/>
            <person name="Harrison R.J."/>
        </authorList>
    </citation>
    <scope>NUCLEOTIDE SEQUENCE</scope>
    <source>
        <strain evidence="2">15-7</strain>
        <strain evidence="3">4032</strain>
        <strain evidence="4">4040</strain>
        <strain evidence="5">P415</strain>
        <strain evidence="6">P421</strain>
    </source>
</reference>
<dbReference type="Proteomes" id="UP000697107">
    <property type="component" value="Unassembled WGS sequence"/>
</dbReference>
<dbReference type="AlphaFoldDB" id="A0A329RB47"/>
<evidence type="ECO:0000313" key="6">
    <source>
        <dbReference type="EMBL" id="KAG3204658.1"/>
    </source>
</evidence>
<dbReference type="OrthoDB" id="117603at2759"/>
<name>A0A329RB47_9STRA</name>
<dbReference type="EMBL" id="RCMG01001857">
    <property type="protein sequence ID" value="KAG2818694.1"/>
    <property type="molecule type" value="Genomic_DNA"/>
</dbReference>
<evidence type="ECO:0000313" key="4">
    <source>
        <dbReference type="EMBL" id="KAG2886760.1"/>
    </source>
</evidence>
<keyword evidence="8" id="KW-1185">Reference proteome</keyword>
<dbReference type="InterPro" id="IPR048324">
    <property type="entry name" value="ZSWIM1-3_RNaseH-like"/>
</dbReference>
<dbReference type="EMBL" id="RCMV01002103">
    <property type="protein sequence ID" value="KAG3204658.1"/>
    <property type="molecule type" value="Genomic_DNA"/>
</dbReference>
<dbReference type="Proteomes" id="UP000735874">
    <property type="component" value="Unassembled WGS sequence"/>
</dbReference>
<dbReference type="VEuPathDB" id="FungiDB:PC110_g22378"/>
<dbReference type="EMBL" id="RCMI01001963">
    <property type="protein sequence ID" value="KAG2879750.1"/>
    <property type="molecule type" value="Genomic_DNA"/>
</dbReference>
<reference evidence="7 8" key="1">
    <citation type="submission" date="2018-01" db="EMBL/GenBank/DDBJ databases">
        <title>Draft genome of the strawberry crown rot pathogen Phytophthora cactorum.</title>
        <authorList>
            <person name="Armitage A.D."/>
            <person name="Lysoe E."/>
            <person name="Nellist C.F."/>
            <person name="Harrison R.J."/>
            <person name="Brurberg M.B."/>
        </authorList>
    </citation>
    <scope>NUCLEOTIDE SEQUENCE [LARGE SCALE GENOMIC DNA]</scope>
    <source>
        <strain evidence="7 8">10300</strain>
    </source>
</reference>
<proteinExistence type="predicted"/>
<dbReference type="EMBL" id="RCML01001941">
    <property type="protein sequence ID" value="KAG2959666.1"/>
    <property type="molecule type" value="Genomic_DNA"/>
</dbReference>
<feature type="domain" description="ZSWIM1/3 RNaseH-like" evidence="1">
    <location>
        <begin position="1"/>
        <end position="51"/>
    </location>
</feature>
<comment type="caution">
    <text evidence="7">The sequence shown here is derived from an EMBL/GenBank/DDBJ whole genome shotgun (WGS) entry which is preliminary data.</text>
</comment>
<protein>
    <recommendedName>
        <fullName evidence="1">ZSWIM1/3 RNaseH-like domain-containing protein</fullName>
    </recommendedName>
</protein>
<dbReference type="EMBL" id="MJFZ01001977">
    <property type="protein sequence ID" value="RAW21179.1"/>
    <property type="molecule type" value="Genomic_DNA"/>
</dbReference>
<dbReference type="EMBL" id="RCMK01001926">
    <property type="protein sequence ID" value="KAG2886760.1"/>
    <property type="molecule type" value="Genomic_DNA"/>
</dbReference>
<dbReference type="Proteomes" id="UP000251314">
    <property type="component" value="Unassembled WGS sequence"/>
</dbReference>
<sequence>MDQFVNGQAIQHSVIERNADWYMMKIVEHVQSVNPRKKTKVIMVAKDLNESKC</sequence>
<evidence type="ECO:0000313" key="3">
    <source>
        <dbReference type="EMBL" id="KAG2879750.1"/>
    </source>
</evidence>
<organism evidence="7 8">
    <name type="scientific">Phytophthora cactorum</name>
    <dbReference type="NCBI Taxonomy" id="29920"/>
    <lineage>
        <taxon>Eukaryota</taxon>
        <taxon>Sar</taxon>
        <taxon>Stramenopiles</taxon>
        <taxon>Oomycota</taxon>
        <taxon>Peronosporomycetes</taxon>
        <taxon>Peronosporales</taxon>
        <taxon>Peronosporaceae</taxon>
        <taxon>Phytophthora</taxon>
    </lineage>
</organism>
<evidence type="ECO:0000313" key="7">
    <source>
        <dbReference type="EMBL" id="RAW21179.1"/>
    </source>
</evidence>
<dbReference type="Proteomes" id="UP000760860">
    <property type="component" value="Unassembled WGS sequence"/>
</dbReference>
<evidence type="ECO:0000313" key="8">
    <source>
        <dbReference type="Proteomes" id="UP000251314"/>
    </source>
</evidence>
<dbReference type="Proteomes" id="UP000774804">
    <property type="component" value="Unassembled WGS sequence"/>
</dbReference>
<evidence type="ECO:0000259" key="1">
    <source>
        <dbReference type="Pfam" id="PF21056"/>
    </source>
</evidence>
<evidence type="ECO:0000313" key="2">
    <source>
        <dbReference type="EMBL" id="KAG2818694.1"/>
    </source>
</evidence>
<gene>
    <name evidence="7" type="ORF">PC110_g22378</name>
    <name evidence="2" type="ORF">PC113_g22827</name>
    <name evidence="3" type="ORF">PC115_g22718</name>
    <name evidence="4" type="ORF">PC117_g25310</name>
    <name evidence="5" type="ORF">PC118_g22905</name>
    <name evidence="6" type="ORF">PC129_g22499</name>
</gene>
<accession>A0A329RB47</accession>
<dbReference type="Pfam" id="PF21056">
    <property type="entry name" value="ZSWIM1-3_RNaseH-like"/>
    <property type="match status" value="1"/>
</dbReference>
<evidence type="ECO:0000313" key="5">
    <source>
        <dbReference type="EMBL" id="KAG2959666.1"/>
    </source>
</evidence>
<dbReference type="Proteomes" id="UP000736787">
    <property type="component" value="Unassembled WGS sequence"/>
</dbReference>